<evidence type="ECO:0000256" key="4">
    <source>
        <dbReference type="ARBA" id="ARBA00022544"/>
    </source>
</evidence>
<proteinExistence type="inferred from homology"/>
<evidence type="ECO:0000313" key="9">
    <source>
        <dbReference type="EMBL" id="RKQ37312.1"/>
    </source>
</evidence>
<feature type="transmembrane region" description="Helical" evidence="8">
    <location>
        <begin position="42"/>
        <end position="66"/>
    </location>
</feature>
<evidence type="ECO:0000256" key="2">
    <source>
        <dbReference type="ARBA" id="ARBA00007998"/>
    </source>
</evidence>
<feature type="transmembrane region" description="Helical" evidence="8">
    <location>
        <begin position="78"/>
        <end position="101"/>
    </location>
</feature>
<dbReference type="OrthoDB" id="2081904at2"/>
<dbReference type="InterPro" id="IPR004761">
    <property type="entry name" value="Spore_GerAB"/>
</dbReference>
<feature type="transmembrane region" description="Helical" evidence="8">
    <location>
        <begin position="333"/>
        <end position="354"/>
    </location>
</feature>
<dbReference type="Proteomes" id="UP000269301">
    <property type="component" value="Unassembled WGS sequence"/>
</dbReference>
<evidence type="ECO:0000256" key="6">
    <source>
        <dbReference type="ARBA" id="ARBA00022989"/>
    </source>
</evidence>
<feature type="transmembrane region" description="Helical" evidence="8">
    <location>
        <begin position="303"/>
        <end position="321"/>
    </location>
</feature>
<dbReference type="NCBIfam" id="TIGR00912">
    <property type="entry name" value="2A0309"/>
    <property type="match status" value="1"/>
</dbReference>
<comment type="caution">
    <text evidence="9">The sequence shown here is derived from an EMBL/GenBank/DDBJ whole genome shotgun (WGS) entry which is preliminary data.</text>
</comment>
<dbReference type="RefSeq" id="WP_121202395.1">
    <property type="nucleotide sequence ID" value="NZ_RBZP01000001.1"/>
</dbReference>
<dbReference type="PANTHER" id="PTHR34975:SF2">
    <property type="entry name" value="SPORE GERMINATION PROTEIN A2"/>
    <property type="match status" value="1"/>
</dbReference>
<feature type="transmembrane region" description="Helical" evidence="8">
    <location>
        <begin position="113"/>
        <end position="135"/>
    </location>
</feature>
<protein>
    <submittedName>
        <fullName evidence="9">Uncharacterized protein</fullName>
    </submittedName>
</protein>
<evidence type="ECO:0000256" key="3">
    <source>
        <dbReference type="ARBA" id="ARBA00022448"/>
    </source>
</evidence>
<feature type="transmembrane region" description="Helical" evidence="8">
    <location>
        <begin position="147"/>
        <end position="172"/>
    </location>
</feature>
<evidence type="ECO:0000256" key="5">
    <source>
        <dbReference type="ARBA" id="ARBA00022692"/>
    </source>
</evidence>
<accession>A0A495ABN6</accession>
<evidence type="ECO:0000313" key="10">
    <source>
        <dbReference type="Proteomes" id="UP000269301"/>
    </source>
</evidence>
<feature type="transmembrane region" description="Helical" evidence="8">
    <location>
        <begin position="270"/>
        <end position="291"/>
    </location>
</feature>
<feature type="transmembrane region" description="Helical" evidence="8">
    <location>
        <begin position="192"/>
        <end position="208"/>
    </location>
</feature>
<dbReference type="EMBL" id="RBZP01000001">
    <property type="protein sequence ID" value="RKQ37312.1"/>
    <property type="molecule type" value="Genomic_DNA"/>
</dbReference>
<gene>
    <name evidence="9" type="ORF">D8M06_00470</name>
</gene>
<sequence>MGEPKDKIGIKEYIAIALFMIGTKTTDDIPSMLFDSLQNAGWIAPIISGILAILPLFLLLHIAANYQDKSLIDIIYHIFGKFLGFLVLFFLWAIGFFYIVLDTATYTDIISTMYFVKTPAILIYATLMGVCAYGAKRGLEQIGSVSWSVLPYLQVSLFLSLILTIGQGNLGFLFPVFGPGEWDVLKESTMKISLYMDFLYLFMLFPFVKSTKDFKKGTWIAFFLILINLSITMVSYVMLFDYKSVMLLNYPYHETIRSISLGFLTNIETLFFPFWLIASFIKFAAYLYINIMLFGKLFKIEHFEYIMPAFATLIVFLGLLPESPTFAIFDLKAMVGNLASPLFFFLPIIMWTLAKFKGDLRK</sequence>
<keyword evidence="3" id="KW-0813">Transport</keyword>
<organism evidence="9 10">
    <name type="scientific">Oceanobacillus halophilus</name>
    <dbReference type="NCBI Taxonomy" id="930130"/>
    <lineage>
        <taxon>Bacteria</taxon>
        <taxon>Bacillati</taxon>
        <taxon>Bacillota</taxon>
        <taxon>Bacilli</taxon>
        <taxon>Bacillales</taxon>
        <taxon>Bacillaceae</taxon>
        <taxon>Oceanobacillus</taxon>
    </lineage>
</organism>
<name>A0A495ABN6_9BACI</name>
<keyword evidence="5 8" id="KW-0812">Transmembrane</keyword>
<evidence type="ECO:0000256" key="1">
    <source>
        <dbReference type="ARBA" id="ARBA00004141"/>
    </source>
</evidence>
<keyword evidence="4" id="KW-0309">Germination</keyword>
<dbReference type="GO" id="GO:0016020">
    <property type="term" value="C:membrane"/>
    <property type="evidence" value="ECO:0007669"/>
    <property type="project" value="UniProtKB-SubCell"/>
</dbReference>
<dbReference type="AlphaFoldDB" id="A0A495ABN6"/>
<dbReference type="PANTHER" id="PTHR34975">
    <property type="entry name" value="SPORE GERMINATION PROTEIN A2"/>
    <property type="match status" value="1"/>
</dbReference>
<evidence type="ECO:0000256" key="7">
    <source>
        <dbReference type="ARBA" id="ARBA00023136"/>
    </source>
</evidence>
<keyword evidence="6 8" id="KW-1133">Transmembrane helix</keyword>
<dbReference type="GO" id="GO:0009847">
    <property type="term" value="P:spore germination"/>
    <property type="evidence" value="ECO:0007669"/>
    <property type="project" value="InterPro"/>
</dbReference>
<comment type="similarity">
    <text evidence="2">Belongs to the amino acid-polyamine-organocation (APC) superfamily. Spore germination protein (SGP) (TC 2.A.3.9) family.</text>
</comment>
<reference evidence="9 10" key="1">
    <citation type="journal article" date="2016" name="Int. J. Syst. Evol. Microbiol.">
        <title>Oceanobacillus halophilus sp. nov., a novel moderately halophilic bacterium from a hypersaline lake.</title>
        <authorList>
            <person name="Amoozegar M.A."/>
            <person name="Bagheri M."/>
            <person name="Makhdoumi A."/>
            <person name="Nikou M.M."/>
            <person name="Fazeli S.A.S."/>
            <person name="Schumann P."/>
            <person name="Sproer C."/>
            <person name="Sanchez-Porro C."/>
            <person name="Ventosa A."/>
        </authorList>
    </citation>
    <scope>NUCLEOTIDE SEQUENCE [LARGE SCALE GENOMIC DNA]</scope>
    <source>
        <strain evidence="9 10">DSM 23996</strain>
    </source>
</reference>
<feature type="transmembrane region" description="Helical" evidence="8">
    <location>
        <begin position="220"/>
        <end position="239"/>
    </location>
</feature>
<keyword evidence="7 8" id="KW-0472">Membrane</keyword>
<keyword evidence="10" id="KW-1185">Reference proteome</keyword>
<evidence type="ECO:0000256" key="8">
    <source>
        <dbReference type="SAM" id="Phobius"/>
    </source>
</evidence>
<dbReference type="Pfam" id="PF03845">
    <property type="entry name" value="Spore_permease"/>
    <property type="match status" value="1"/>
</dbReference>
<comment type="subcellular location">
    <subcellularLocation>
        <location evidence="1">Membrane</location>
        <topology evidence="1">Multi-pass membrane protein</topology>
    </subcellularLocation>
</comment>